<dbReference type="Proteomes" id="UP000327044">
    <property type="component" value="Unassembled WGS sequence"/>
</dbReference>
<dbReference type="SUPFAM" id="SSF141673">
    <property type="entry name" value="MOSC N-terminal domain-like"/>
    <property type="match status" value="1"/>
</dbReference>
<dbReference type="GO" id="GO:0030151">
    <property type="term" value="F:molybdenum ion binding"/>
    <property type="evidence" value="ECO:0007669"/>
    <property type="project" value="InterPro"/>
</dbReference>
<dbReference type="EMBL" id="VVIM01000011">
    <property type="protein sequence ID" value="KAB0791086.1"/>
    <property type="molecule type" value="Genomic_DNA"/>
</dbReference>
<dbReference type="InterPro" id="IPR005303">
    <property type="entry name" value="MOCOS_middle"/>
</dbReference>
<feature type="domain" description="MOSC" evidence="2">
    <location>
        <begin position="199"/>
        <end position="348"/>
    </location>
</feature>
<dbReference type="PROSITE" id="PS51340">
    <property type="entry name" value="MOSC"/>
    <property type="match status" value="1"/>
</dbReference>
<dbReference type="GO" id="GO:0003824">
    <property type="term" value="F:catalytic activity"/>
    <property type="evidence" value="ECO:0007669"/>
    <property type="project" value="InterPro"/>
</dbReference>
<gene>
    <name evidence="3" type="ORF">PPYR_02886</name>
    <name evidence="4" type="ORF">PPYR_05188</name>
</gene>
<dbReference type="AlphaFoldDB" id="A0A5N4A1A8"/>
<comment type="caution">
    <text evidence="3">The sequence shown here is derived from an EMBL/GenBank/DDBJ whole genome shotgun (WGS) entry which is preliminary data.</text>
</comment>
<dbReference type="FunCoup" id="A0A5N4A1A8">
    <property type="interactions" value="41"/>
</dbReference>
<organism evidence="3 5">
    <name type="scientific">Photinus pyralis</name>
    <name type="common">Common eastern firefly</name>
    <name type="synonym">Lampyris pyralis</name>
    <dbReference type="NCBI Taxonomy" id="7054"/>
    <lineage>
        <taxon>Eukaryota</taxon>
        <taxon>Metazoa</taxon>
        <taxon>Ecdysozoa</taxon>
        <taxon>Arthropoda</taxon>
        <taxon>Hexapoda</taxon>
        <taxon>Insecta</taxon>
        <taxon>Pterygota</taxon>
        <taxon>Neoptera</taxon>
        <taxon>Endopterygota</taxon>
        <taxon>Coleoptera</taxon>
        <taxon>Polyphaga</taxon>
        <taxon>Elateriformia</taxon>
        <taxon>Elateroidea</taxon>
        <taxon>Lampyridae</taxon>
        <taxon>Lampyrinae</taxon>
        <taxon>Photinus</taxon>
    </lineage>
</organism>
<dbReference type="Pfam" id="PF03473">
    <property type="entry name" value="MOSC"/>
    <property type="match status" value="1"/>
</dbReference>
<evidence type="ECO:0000313" key="5">
    <source>
        <dbReference type="Proteomes" id="UP000327044"/>
    </source>
</evidence>
<evidence type="ECO:0000313" key="4">
    <source>
        <dbReference type="EMBL" id="KAB0803002.1"/>
    </source>
</evidence>
<protein>
    <recommendedName>
        <fullName evidence="2">MOSC domain-containing protein</fullName>
    </recommendedName>
</protein>
<proteinExistence type="predicted"/>
<evidence type="ECO:0000256" key="1">
    <source>
        <dbReference type="SAM" id="Phobius"/>
    </source>
</evidence>
<dbReference type="SUPFAM" id="SSF50800">
    <property type="entry name" value="PK beta-barrel domain-like"/>
    <property type="match status" value="1"/>
</dbReference>
<dbReference type="InParanoid" id="A0A5N4A1A8"/>
<feature type="transmembrane region" description="Helical" evidence="1">
    <location>
        <begin position="14"/>
        <end position="35"/>
    </location>
</feature>
<keyword evidence="1" id="KW-0812">Transmembrane</keyword>
<dbReference type="InterPro" id="IPR005302">
    <property type="entry name" value="MoCF_Sase_C"/>
</dbReference>
<sequence length="349" mass="39417">MLQQNRKLLMAPQYSTQVTLATVTVVAVTALAYYLRRRARNRIPQQWEPVGTVTEMFMYPLKSGRRVPIDKANCTEYGFQFTDPSLPHFRDRCLVIYQDTTKEMKSARHHPKILLLEAGIVDRDNFSLSAADMGSVIFKVPDLTAEKNHVILIMHTEELVSTLDCGDEVAEWISNYVLGKPTGLRLGFHDGTHGRDIEKYYPKETARNPHLNNSAGGLYSDLATFHLFTKSSLEDVQAKIPNANITMNNFRPNIVVGGDIAPYAEDSWDWIKIGDVIIRNVMTVARCRLTTLNPENAEPLKNYEPITSMKKFRPSQGFEVGQATPTFGIYACLRRPGQIKLGDTVYFGK</sequence>
<dbReference type="PANTHER" id="PTHR14237:SF19">
    <property type="entry name" value="MITOCHONDRIAL AMIDOXIME REDUCING COMPONENT 1"/>
    <property type="match status" value="1"/>
</dbReference>
<keyword evidence="1" id="KW-1133">Transmembrane helix</keyword>
<name>A0A5N4A1A8_PHOPY</name>
<keyword evidence="1" id="KW-0472">Membrane</keyword>
<dbReference type="GO" id="GO:0030170">
    <property type="term" value="F:pyridoxal phosphate binding"/>
    <property type="evidence" value="ECO:0007669"/>
    <property type="project" value="InterPro"/>
</dbReference>
<dbReference type="EMBL" id="VVIM01000002">
    <property type="protein sequence ID" value="KAB0803002.1"/>
    <property type="molecule type" value="Genomic_DNA"/>
</dbReference>
<dbReference type="InterPro" id="IPR011037">
    <property type="entry name" value="Pyrv_Knase-like_insert_dom_sf"/>
</dbReference>
<evidence type="ECO:0000259" key="2">
    <source>
        <dbReference type="PROSITE" id="PS51340"/>
    </source>
</evidence>
<dbReference type="Pfam" id="PF03476">
    <property type="entry name" value="MOSC_N"/>
    <property type="match status" value="1"/>
</dbReference>
<keyword evidence="5" id="KW-1185">Reference proteome</keyword>
<reference evidence="3 5" key="1">
    <citation type="journal article" date="2018" name="Elife">
        <title>Firefly genomes illuminate parallel origins of bioluminescence in beetles.</title>
        <authorList>
            <person name="Fallon T.R."/>
            <person name="Lower S.E."/>
            <person name="Chang C.H."/>
            <person name="Bessho-Uehara M."/>
            <person name="Martin G.J."/>
            <person name="Bewick A.J."/>
            <person name="Behringer M."/>
            <person name="Debat H.J."/>
            <person name="Wong I."/>
            <person name="Day J.C."/>
            <person name="Suvorov A."/>
            <person name="Silva C.J."/>
            <person name="Stanger-Hall K.F."/>
            <person name="Hall D.W."/>
            <person name="Schmitz R.J."/>
            <person name="Nelson D.R."/>
            <person name="Lewis S.M."/>
            <person name="Shigenobu S."/>
            <person name="Bybee S.M."/>
            <person name="Larracuente A.M."/>
            <person name="Oba Y."/>
            <person name="Weng J.K."/>
        </authorList>
    </citation>
    <scope>NUCLEOTIDE SEQUENCE [LARGE SCALE GENOMIC DNA]</scope>
    <source>
        <strain evidence="3">1611_PpyrPB1</strain>
        <tissue evidence="3">Whole body</tissue>
    </source>
</reference>
<accession>A0A5N4A1A8</accession>
<reference evidence="3" key="2">
    <citation type="submission" date="2019-08" db="EMBL/GenBank/DDBJ databases">
        <authorList>
            <consortium name="Photinus pyralis genome working group"/>
            <person name="Fallon T.R."/>
            <person name="Sander Lower S.E."/>
            <person name="Weng J.-K."/>
        </authorList>
    </citation>
    <scope>NUCLEOTIDE SEQUENCE</scope>
    <source>
        <strain evidence="3">1611_PpyrPB1</strain>
        <tissue evidence="3">Whole body</tissue>
    </source>
</reference>
<dbReference type="PANTHER" id="PTHR14237">
    <property type="entry name" value="MOLYBDOPTERIN COFACTOR SULFURASE MOSC"/>
    <property type="match status" value="1"/>
</dbReference>
<evidence type="ECO:0000313" key="3">
    <source>
        <dbReference type="EMBL" id="KAB0791086.1"/>
    </source>
</evidence>